<sequence>MNGAPLNGATAAALSDNVNRGDPVLSRIHEALSIVHSPYSANQARQEAQAFLESVKALPEAPQHGFALALEKSHAPILRHYGLSLLEHAVKHRWSEYSPDQAQYLRGWILQLAQNVSEEDALYIRTKIAQLWVEVAARCWAAEWMDMDQLLVQMWRVPDSAVHRELVLQILETLSDEVFNGDSPIFAVRESVLSKACVEIFTPAAVLAESFPNRQEGPVVRCESEGWLQRIGSFLDDCLSGDIQAYDALATCAIRALAVFCSVMPWAIPKAVDSANCVRYMCKALAASHLGVQKAALEALHALYSRQSFTEDEFVALVLPMYDAEFVNLCGRLFEWSTVEAQDIDDDKYQFAKKFSEMISCLGGYLGRRYASIPPTADIQPFLQLLLLVVQSQSLVVSIPVLVTWTRLLGHRTVGPLVANTPLVGPLLDVCSSRLIRYESLPEDTEDPTFVLLLEDTDTIPERHAFLGNYRRYSCQVIESIVQLKLSDAFVHILGQAENVIRTLYDGQPGPDAATYSKSTMPVLRVDAHFTVVESALKGYMKWKSLLDEDGVEEQKIAAMETDFEAWCNRLLDAKVEDPMIRKRILQLLVAFSTTALDKNAPFMLKVLEHILMTWPSAQPAYKEYNEAIKELQSESLVELQRLASKMPDHLLDVYDQLEAKIQDMIASGTLDEKRQLAYRSFLFIIIHRASRLDTETRVQRLRAFVDPVKSLWNNDSLKQALGSYAGFCELVGLDRAQKYIAQRRIHEIGDWGSVDLDAEGLALQEDLENCQTRLPLRATKTFLTYSVEKIDKNSPAYRASCALWQDGFPLILPELLNFLTHAHATHNPSNWTLLAPEMQSIVRRVLTDRFWQAGISEGSKDDFYARVSNKKGTLEGLASSIRGTVRFVRETSYAIIYCMSKLDVQFYGFTELPGPLAHALFADSYSLSTHQVINLLNLVRYLVDHCPVDLRAHFLPPILAVCFHQMDAKITSEWDKLGRQQSVQAEGDALTEEMKAESILRQLTYTAVVMMADFLDPARAVEPDQGADGRRQALPSPQYPSLRKFCLMQSPIVEPLLVFCMHAISMRDGRCCGVVLRVFRSIVPEFRVMEPDSGGAADADHHHTDSKPPNPFPIPPDTSSAIREFISSDVLKACIGSLHDAYFVELQKDIGSLIATILINYSSTTTTPRDVLMSLPNIKEQDVLKTIDYISRPGVAHRQQRSLVLDLLKDLKGVSISEMGKLSKGTSTKPESGFKRSQRSKMTQQFMTAPASSGMAGDPTGAEDRRKTPDLEGVASMFEGR</sequence>
<dbReference type="GO" id="GO:0005049">
    <property type="term" value="F:nuclear export signal receptor activity"/>
    <property type="evidence" value="ECO:0007669"/>
    <property type="project" value="InterPro"/>
</dbReference>
<dbReference type="InterPro" id="IPR045065">
    <property type="entry name" value="XPO1/5"/>
</dbReference>
<gene>
    <name evidence="4" type="ORF">NKR19_g7365</name>
</gene>
<feature type="region of interest" description="Disordered" evidence="2">
    <location>
        <begin position="1093"/>
        <end position="1119"/>
    </location>
</feature>
<dbReference type="GO" id="GO:0005634">
    <property type="term" value="C:nucleus"/>
    <property type="evidence" value="ECO:0007669"/>
    <property type="project" value="TreeGrafter"/>
</dbReference>
<reference evidence="4" key="1">
    <citation type="submission" date="2022-07" db="EMBL/GenBank/DDBJ databases">
        <title>Fungi with potential for degradation of polypropylene.</title>
        <authorList>
            <person name="Gostincar C."/>
        </authorList>
    </citation>
    <scope>NUCLEOTIDE SEQUENCE</scope>
    <source>
        <strain evidence="4">EXF-13287</strain>
    </source>
</reference>
<feature type="region of interest" description="Disordered" evidence="2">
    <location>
        <begin position="1222"/>
        <end position="1282"/>
    </location>
</feature>
<evidence type="ECO:0000256" key="2">
    <source>
        <dbReference type="SAM" id="MobiDB-lite"/>
    </source>
</evidence>
<dbReference type="InterPro" id="IPR045478">
    <property type="entry name" value="Exportin-5_C"/>
</dbReference>
<keyword evidence="5" id="KW-1185">Reference proteome</keyword>
<dbReference type="PANTHER" id="PTHR11223">
    <property type="entry name" value="EXPORTIN 1/5"/>
    <property type="match status" value="1"/>
</dbReference>
<dbReference type="GO" id="GO:0006405">
    <property type="term" value="P:RNA export from nucleus"/>
    <property type="evidence" value="ECO:0007669"/>
    <property type="project" value="TreeGrafter"/>
</dbReference>
<dbReference type="Pfam" id="PF19273">
    <property type="entry name" value="Exportin-5"/>
    <property type="match status" value="2"/>
</dbReference>
<dbReference type="GO" id="GO:0031267">
    <property type="term" value="F:small GTPase binding"/>
    <property type="evidence" value="ECO:0007669"/>
    <property type="project" value="InterPro"/>
</dbReference>
<dbReference type="PANTHER" id="PTHR11223:SF3">
    <property type="entry name" value="EXPORTIN-5"/>
    <property type="match status" value="1"/>
</dbReference>
<dbReference type="GO" id="GO:0006611">
    <property type="term" value="P:protein export from nucleus"/>
    <property type="evidence" value="ECO:0007669"/>
    <property type="project" value="InterPro"/>
</dbReference>
<proteinExistence type="inferred from homology"/>
<comment type="caution">
    <text evidence="4">The sequence shown here is derived from an EMBL/GenBank/DDBJ whole genome shotgun (WGS) entry which is preliminary data.</text>
</comment>
<dbReference type="GO" id="GO:0003723">
    <property type="term" value="F:RNA binding"/>
    <property type="evidence" value="ECO:0007669"/>
    <property type="project" value="TreeGrafter"/>
</dbReference>
<dbReference type="GO" id="GO:0005737">
    <property type="term" value="C:cytoplasm"/>
    <property type="evidence" value="ECO:0007669"/>
    <property type="project" value="TreeGrafter"/>
</dbReference>
<evidence type="ECO:0000313" key="5">
    <source>
        <dbReference type="Proteomes" id="UP001174691"/>
    </source>
</evidence>
<dbReference type="GO" id="GO:0042565">
    <property type="term" value="C:RNA nuclear export complex"/>
    <property type="evidence" value="ECO:0007669"/>
    <property type="project" value="TreeGrafter"/>
</dbReference>
<comment type="similarity">
    <text evidence="1">Belongs to the exportin family.</text>
</comment>
<dbReference type="Gene3D" id="1.25.10.10">
    <property type="entry name" value="Leucine-rich Repeat Variant"/>
    <property type="match status" value="1"/>
</dbReference>
<evidence type="ECO:0000256" key="1">
    <source>
        <dbReference type="ARBA" id="ARBA00009466"/>
    </source>
</evidence>
<accession>A0AA38RA56</accession>
<evidence type="ECO:0000313" key="4">
    <source>
        <dbReference type="EMBL" id="KAJ9141998.1"/>
    </source>
</evidence>
<dbReference type="InterPro" id="IPR001494">
    <property type="entry name" value="Importin-beta_N"/>
</dbReference>
<name>A0AA38RA56_9PEZI</name>
<organism evidence="4 5">
    <name type="scientific">Coniochaeta hoffmannii</name>
    <dbReference type="NCBI Taxonomy" id="91930"/>
    <lineage>
        <taxon>Eukaryota</taxon>
        <taxon>Fungi</taxon>
        <taxon>Dikarya</taxon>
        <taxon>Ascomycota</taxon>
        <taxon>Pezizomycotina</taxon>
        <taxon>Sordariomycetes</taxon>
        <taxon>Sordariomycetidae</taxon>
        <taxon>Coniochaetales</taxon>
        <taxon>Coniochaetaceae</taxon>
        <taxon>Coniochaeta</taxon>
    </lineage>
</organism>
<dbReference type="EMBL" id="JANBVN010000127">
    <property type="protein sequence ID" value="KAJ9141998.1"/>
    <property type="molecule type" value="Genomic_DNA"/>
</dbReference>
<feature type="domain" description="Importin N-terminal" evidence="3">
    <location>
        <begin position="48"/>
        <end position="134"/>
    </location>
</feature>
<dbReference type="InterPro" id="IPR016024">
    <property type="entry name" value="ARM-type_fold"/>
</dbReference>
<dbReference type="SUPFAM" id="SSF48371">
    <property type="entry name" value="ARM repeat"/>
    <property type="match status" value="1"/>
</dbReference>
<dbReference type="PROSITE" id="PS50166">
    <property type="entry name" value="IMPORTIN_B_NT"/>
    <property type="match status" value="1"/>
</dbReference>
<protein>
    <submittedName>
        <fullName evidence="4">ARM repeat-containing protein</fullName>
    </submittedName>
</protein>
<evidence type="ECO:0000259" key="3">
    <source>
        <dbReference type="PROSITE" id="PS50166"/>
    </source>
</evidence>
<dbReference type="Proteomes" id="UP001174691">
    <property type="component" value="Unassembled WGS sequence"/>
</dbReference>
<feature type="compositionally biased region" description="Polar residues" evidence="2">
    <location>
        <begin position="1241"/>
        <end position="1252"/>
    </location>
</feature>
<dbReference type="InterPro" id="IPR011989">
    <property type="entry name" value="ARM-like"/>
</dbReference>